<evidence type="ECO:0000313" key="6">
    <source>
        <dbReference type="Proteomes" id="UP000078486"/>
    </source>
</evidence>
<evidence type="ECO:0000313" key="5">
    <source>
        <dbReference type="EMBL" id="OAM90977.1"/>
    </source>
</evidence>
<protein>
    <recommendedName>
        <fullName evidence="7">Leucine-rich repeat domain-containing protein</fullName>
    </recommendedName>
</protein>
<evidence type="ECO:0000256" key="1">
    <source>
        <dbReference type="ARBA" id="ARBA00022614"/>
    </source>
</evidence>
<keyword evidence="4" id="KW-0732">Signal</keyword>
<dbReference type="Pfam" id="PF13855">
    <property type="entry name" value="LRR_8"/>
    <property type="match status" value="1"/>
</dbReference>
<dbReference type="InterPro" id="IPR050216">
    <property type="entry name" value="LRR_domain-containing"/>
</dbReference>
<dbReference type="PANTHER" id="PTHR48051">
    <property type="match status" value="1"/>
</dbReference>
<dbReference type="PANTHER" id="PTHR48051:SF1">
    <property type="entry name" value="RAS SUPPRESSOR PROTEIN 1"/>
    <property type="match status" value="1"/>
</dbReference>
<accession>A0A178INR7</accession>
<dbReference type="STRING" id="1184151.AW736_05625"/>
<dbReference type="EMBL" id="LRRQ01000043">
    <property type="protein sequence ID" value="OAM90977.1"/>
    <property type="molecule type" value="Genomic_DNA"/>
</dbReference>
<name>A0A178INR7_9BACT</name>
<dbReference type="InterPro" id="IPR001611">
    <property type="entry name" value="Leu-rich_rpt"/>
</dbReference>
<feature type="region of interest" description="Disordered" evidence="3">
    <location>
        <begin position="271"/>
        <end position="306"/>
    </location>
</feature>
<dbReference type="InterPro" id="IPR003591">
    <property type="entry name" value="Leu-rich_rpt_typical-subtyp"/>
</dbReference>
<evidence type="ECO:0008006" key="7">
    <source>
        <dbReference type="Google" id="ProtNLM"/>
    </source>
</evidence>
<reference evidence="5 6" key="1">
    <citation type="submission" date="2016-01" db="EMBL/GenBank/DDBJ databases">
        <title>High potential of lignocellulose degradation of a new Verrucomicrobia species.</title>
        <authorList>
            <person name="Wang Y."/>
            <person name="Shi Y."/>
            <person name="Qiu Z."/>
            <person name="Liu S."/>
            <person name="Yang H."/>
        </authorList>
    </citation>
    <scope>NUCLEOTIDE SEQUENCE [LARGE SCALE GENOMIC DNA]</scope>
    <source>
        <strain evidence="5 6">TSB47</strain>
    </source>
</reference>
<sequence length="306" mass="33954">MCVLLMLYAISASVIARTVSLADYARAGQPLKIYTVPQKFDASGIPLLKSDQINNFKEGDHVLPLSDKKLTDLKGISTLKVEFGGKIVPIITVPRLQLFFNKNDLHDIPAEIGRLENVIFIYFKENKLTHIPPAIAGMKSLQGMYFTDNKITEIPPEVFTLAGLRKLEIAGNQLSVLPREVGNLTKLIHFRLDKNKLTSLPDSISNLKELRVVDFSDNDLAEIPQAFAEVSIRYELRLRGNKKLRTLPYGKGFASMTAAIDIKDTGIDPASLPPEIRARTEATRPPGAYAKALAERGETKKTARDK</sequence>
<proteinExistence type="predicted"/>
<comment type="caution">
    <text evidence="5">The sequence shown here is derived from an EMBL/GenBank/DDBJ whole genome shotgun (WGS) entry which is preliminary data.</text>
</comment>
<feature type="chain" id="PRO_5008089283" description="Leucine-rich repeat domain-containing protein" evidence="4">
    <location>
        <begin position="17"/>
        <end position="306"/>
    </location>
</feature>
<keyword evidence="1" id="KW-0433">Leucine-rich repeat</keyword>
<dbReference type="InterPro" id="IPR032675">
    <property type="entry name" value="LRR_dom_sf"/>
</dbReference>
<dbReference type="AlphaFoldDB" id="A0A178INR7"/>
<keyword evidence="2" id="KW-0677">Repeat</keyword>
<dbReference type="SUPFAM" id="SSF52058">
    <property type="entry name" value="L domain-like"/>
    <property type="match status" value="1"/>
</dbReference>
<dbReference type="Gene3D" id="3.80.10.10">
    <property type="entry name" value="Ribonuclease Inhibitor"/>
    <property type="match status" value="1"/>
</dbReference>
<evidence type="ECO:0000256" key="2">
    <source>
        <dbReference type="ARBA" id="ARBA00022737"/>
    </source>
</evidence>
<organism evidence="5 6">
    <name type="scientific">Termitidicoccus mucosus</name>
    <dbReference type="NCBI Taxonomy" id="1184151"/>
    <lineage>
        <taxon>Bacteria</taxon>
        <taxon>Pseudomonadati</taxon>
        <taxon>Verrucomicrobiota</taxon>
        <taxon>Opitutia</taxon>
        <taxon>Opitutales</taxon>
        <taxon>Opitutaceae</taxon>
        <taxon>Termitidicoccus</taxon>
    </lineage>
</organism>
<feature type="compositionally biased region" description="Basic and acidic residues" evidence="3">
    <location>
        <begin position="293"/>
        <end position="306"/>
    </location>
</feature>
<dbReference type="GO" id="GO:0005737">
    <property type="term" value="C:cytoplasm"/>
    <property type="evidence" value="ECO:0007669"/>
    <property type="project" value="TreeGrafter"/>
</dbReference>
<gene>
    <name evidence="5" type="ORF">AW736_05625</name>
</gene>
<evidence type="ECO:0000256" key="3">
    <source>
        <dbReference type="SAM" id="MobiDB-lite"/>
    </source>
</evidence>
<dbReference type="Proteomes" id="UP000078486">
    <property type="component" value="Unassembled WGS sequence"/>
</dbReference>
<dbReference type="SMART" id="SM00369">
    <property type="entry name" value="LRR_TYP"/>
    <property type="match status" value="5"/>
</dbReference>
<evidence type="ECO:0000256" key="4">
    <source>
        <dbReference type="SAM" id="SignalP"/>
    </source>
</evidence>
<keyword evidence="6" id="KW-1185">Reference proteome</keyword>
<feature type="signal peptide" evidence="4">
    <location>
        <begin position="1"/>
        <end position="16"/>
    </location>
</feature>